<evidence type="ECO:0000256" key="6">
    <source>
        <dbReference type="ARBA" id="ARBA00022692"/>
    </source>
</evidence>
<dbReference type="Proteomes" id="UP000078576">
    <property type="component" value="Unassembled WGS sequence"/>
</dbReference>
<feature type="transmembrane region" description="Helical" evidence="10">
    <location>
        <begin position="176"/>
        <end position="196"/>
    </location>
</feature>
<dbReference type="GO" id="GO:0006744">
    <property type="term" value="P:ubiquinone biosynthetic process"/>
    <property type="evidence" value="ECO:0007669"/>
    <property type="project" value="TreeGrafter"/>
</dbReference>
<keyword evidence="5" id="KW-0808">Transferase</keyword>
<dbReference type="UniPathway" id="UPA00213"/>
<dbReference type="Gene3D" id="1.20.120.1780">
    <property type="entry name" value="UbiA prenyltransferase"/>
    <property type="match status" value="1"/>
</dbReference>
<evidence type="ECO:0000313" key="12">
    <source>
        <dbReference type="Proteomes" id="UP000078576"/>
    </source>
</evidence>
<dbReference type="InterPro" id="IPR030470">
    <property type="entry name" value="UbiA_prenylTrfase_CS"/>
</dbReference>
<evidence type="ECO:0000256" key="10">
    <source>
        <dbReference type="SAM" id="Phobius"/>
    </source>
</evidence>
<name>A0A194V2Z8_CYTMA</name>
<comment type="similarity">
    <text evidence="4">Belongs to the UbiA prenyltransferase family.</text>
</comment>
<keyword evidence="7 10" id="KW-1133">Transmembrane helix</keyword>
<evidence type="ECO:0000313" key="11">
    <source>
        <dbReference type="EMBL" id="KUI58278.1"/>
    </source>
</evidence>
<dbReference type="PANTHER" id="PTHR11048:SF28">
    <property type="entry name" value="4-HYDROXYBENZOATE POLYPRENYLTRANSFERASE, MITOCHONDRIAL"/>
    <property type="match status" value="1"/>
</dbReference>
<dbReference type="Gene3D" id="1.10.357.140">
    <property type="entry name" value="UbiA prenyltransferase"/>
    <property type="match status" value="1"/>
</dbReference>
<dbReference type="PROSITE" id="PS00943">
    <property type="entry name" value="UBIA"/>
    <property type="match status" value="1"/>
</dbReference>
<feature type="transmembrane region" description="Helical" evidence="10">
    <location>
        <begin position="132"/>
        <end position="156"/>
    </location>
</feature>
<keyword evidence="8 10" id="KW-0472">Membrane</keyword>
<evidence type="ECO:0000256" key="5">
    <source>
        <dbReference type="ARBA" id="ARBA00022679"/>
    </source>
</evidence>
<dbReference type="InterPro" id="IPR044878">
    <property type="entry name" value="UbiA_sf"/>
</dbReference>
<feature type="transmembrane region" description="Helical" evidence="10">
    <location>
        <begin position="253"/>
        <end position="271"/>
    </location>
</feature>
<evidence type="ECO:0000256" key="1">
    <source>
        <dbReference type="ARBA" id="ARBA00001946"/>
    </source>
</evidence>
<dbReference type="PANTHER" id="PTHR11048">
    <property type="entry name" value="PRENYLTRANSFERASES"/>
    <property type="match status" value="1"/>
</dbReference>
<dbReference type="InterPro" id="IPR000537">
    <property type="entry name" value="UbiA_prenyltransferase"/>
</dbReference>
<protein>
    <recommendedName>
        <fullName evidence="9">Diterpenoid pyrone biosynthesis cluster protein C</fullName>
    </recommendedName>
</protein>
<dbReference type="FunFam" id="1.20.120.1780:FF:000001">
    <property type="entry name" value="4-hydroxybenzoate octaprenyltransferase"/>
    <property type="match status" value="1"/>
</dbReference>
<dbReference type="Pfam" id="PF01040">
    <property type="entry name" value="UbiA"/>
    <property type="match status" value="1"/>
</dbReference>
<reference evidence="12" key="1">
    <citation type="submission" date="2014-12" db="EMBL/GenBank/DDBJ databases">
        <title>Genome Sequence of Valsa Canker Pathogens Uncovers a Specific Adaption of Colonization on Woody Bark.</title>
        <authorList>
            <person name="Yin Z."/>
            <person name="Liu H."/>
            <person name="Gao X."/>
            <person name="Li Z."/>
            <person name="Song N."/>
            <person name="Ke X."/>
            <person name="Dai Q."/>
            <person name="Wu Y."/>
            <person name="Sun Y."/>
            <person name="Xu J.-R."/>
            <person name="Kang Z.K."/>
            <person name="Wang L."/>
            <person name="Huang L."/>
        </authorList>
    </citation>
    <scope>NUCLEOTIDE SEQUENCE [LARGE SCALE GENOMIC DNA]</scope>
    <source>
        <strain evidence="12">SXYL134</strain>
    </source>
</reference>
<evidence type="ECO:0000256" key="3">
    <source>
        <dbReference type="ARBA" id="ARBA00004721"/>
    </source>
</evidence>
<dbReference type="GO" id="GO:0008412">
    <property type="term" value="F:4-hydroxybenzoate polyprenyltransferase activity"/>
    <property type="evidence" value="ECO:0007669"/>
    <property type="project" value="TreeGrafter"/>
</dbReference>
<dbReference type="AlphaFoldDB" id="A0A194V2Z8"/>
<organism evidence="11 12">
    <name type="scientific">Cytospora mali</name>
    <name type="common">Apple Valsa canker fungus</name>
    <name type="synonym">Valsa mali</name>
    <dbReference type="NCBI Taxonomy" id="578113"/>
    <lineage>
        <taxon>Eukaryota</taxon>
        <taxon>Fungi</taxon>
        <taxon>Dikarya</taxon>
        <taxon>Ascomycota</taxon>
        <taxon>Pezizomycotina</taxon>
        <taxon>Sordariomycetes</taxon>
        <taxon>Sordariomycetidae</taxon>
        <taxon>Diaporthales</taxon>
        <taxon>Cytosporaceae</taxon>
        <taxon>Cytospora</taxon>
    </lineage>
</organism>
<dbReference type="FunFam" id="1.10.357.140:FF:000008">
    <property type="entry name" value="4-hydroxybenzoate octaprenyltransferase"/>
    <property type="match status" value="1"/>
</dbReference>
<comment type="cofactor">
    <cofactor evidence="1">
        <name>Mg(2+)</name>
        <dbReference type="ChEBI" id="CHEBI:18420"/>
    </cofactor>
</comment>
<dbReference type="InterPro" id="IPR039653">
    <property type="entry name" value="Prenyltransferase"/>
</dbReference>
<dbReference type="CDD" id="cd13959">
    <property type="entry name" value="PT_UbiA_COQ2"/>
    <property type="match status" value="1"/>
</dbReference>
<sequence length="292" mass="32320">MSQTEKPEERYSTVPNHKESLSKQYGGIHSGRWITLLPSSWHPYIQLARLSPPSALFLIYFPHLFGILHAANSYKLPKFEVARACVLLFGGSFFCSNAAHAWNDLIDAPIDKQVARTMNRPIVRGAISPQAAFIFTVTQAIGAAAFLLLFPMTTVVATLPTITGTTYYPWAKRHTYFPQVVLGFCLAWGIVVAAAATGVNQPWADASTLCLVAASILWAVIYDTIYAYQDITDDIATGVKSTAVLFRNNTKHLLWFILFLMGALLVLYGSLAELGIAYNFITLGVAWDHWEL</sequence>
<dbReference type="STRING" id="694573.A0A194V2Z8"/>
<dbReference type="GO" id="GO:0005743">
    <property type="term" value="C:mitochondrial inner membrane"/>
    <property type="evidence" value="ECO:0007669"/>
    <property type="project" value="TreeGrafter"/>
</dbReference>
<evidence type="ECO:0000256" key="2">
    <source>
        <dbReference type="ARBA" id="ARBA00004141"/>
    </source>
</evidence>
<evidence type="ECO:0000256" key="8">
    <source>
        <dbReference type="ARBA" id="ARBA00023136"/>
    </source>
</evidence>
<proteinExistence type="inferred from homology"/>
<comment type="subcellular location">
    <subcellularLocation>
        <location evidence="2">Membrane</location>
        <topology evidence="2">Multi-pass membrane protein</topology>
    </subcellularLocation>
</comment>
<keyword evidence="12" id="KW-1185">Reference proteome</keyword>
<feature type="transmembrane region" description="Helical" evidence="10">
    <location>
        <begin position="208"/>
        <end position="228"/>
    </location>
</feature>
<comment type="pathway">
    <text evidence="3">Secondary metabolite biosynthesis; terpenoid biosynthesis.</text>
</comment>
<gene>
    <name evidence="11" type="ORF">VP1G_11009</name>
</gene>
<dbReference type="OrthoDB" id="18170at2759"/>
<dbReference type="GO" id="GO:0016114">
    <property type="term" value="P:terpenoid biosynthetic process"/>
    <property type="evidence" value="ECO:0007669"/>
    <property type="project" value="UniProtKB-UniPathway"/>
</dbReference>
<dbReference type="EMBL" id="KN714711">
    <property type="protein sequence ID" value="KUI58278.1"/>
    <property type="molecule type" value="Genomic_DNA"/>
</dbReference>
<keyword evidence="6 10" id="KW-0812">Transmembrane</keyword>
<evidence type="ECO:0000256" key="9">
    <source>
        <dbReference type="ARBA" id="ARBA00075214"/>
    </source>
</evidence>
<evidence type="ECO:0000256" key="7">
    <source>
        <dbReference type="ARBA" id="ARBA00022989"/>
    </source>
</evidence>
<evidence type="ECO:0000256" key="4">
    <source>
        <dbReference type="ARBA" id="ARBA00005985"/>
    </source>
</evidence>
<accession>A0A194V2Z8</accession>